<feature type="transmembrane region" description="Helical" evidence="1">
    <location>
        <begin position="13"/>
        <end position="31"/>
    </location>
</feature>
<feature type="domain" description="TadE-like" evidence="2">
    <location>
        <begin position="7"/>
        <end position="49"/>
    </location>
</feature>
<dbReference type="EMBL" id="JAOUSF010000003">
    <property type="protein sequence ID" value="MCU9613532.1"/>
    <property type="molecule type" value="Genomic_DNA"/>
</dbReference>
<evidence type="ECO:0000313" key="3">
    <source>
        <dbReference type="EMBL" id="MCU9613532.1"/>
    </source>
</evidence>
<dbReference type="RefSeq" id="WP_263072771.1">
    <property type="nucleotide sequence ID" value="NZ_JAOUSF010000003.1"/>
</dbReference>
<dbReference type="Proteomes" id="UP001209318">
    <property type="component" value="Unassembled WGS sequence"/>
</dbReference>
<keyword evidence="1" id="KW-1133">Transmembrane helix</keyword>
<proteinExistence type="predicted"/>
<keyword evidence="1" id="KW-0472">Membrane</keyword>
<dbReference type="InterPro" id="IPR012495">
    <property type="entry name" value="TadE-like_dom"/>
</dbReference>
<comment type="caution">
    <text evidence="3">The sequence shown here is derived from an EMBL/GenBank/DDBJ whole genome shotgun (WGS) entry which is preliminary data.</text>
</comment>
<evidence type="ECO:0000313" key="4">
    <source>
        <dbReference type="Proteomes" id="UP001209318"/>
    </source>
</evidence>
<evidence type="ECO:0000259" key="2">
    <source>
        <dbReference type="Pfam" id="PF07811"/>
    </source>
</evidence>
<sequence>MVKSQKGQATVELAISLTLLMFILFAIIDFGRMFHVYLTLDNASREAARAAVVGQADIDIIQVVNKTSTTLDSTKINVSISPSKASRTRGTYATVELTYPFSFSVPIFNKILPETIDIKAKTVMRVE</sequence>
<dbReference type="AlphaFoldDB" id="A0AAE3ISS5"/>
<evidence type="ECO:0000256" key="1">
    <source>
        <dbReference type="SAM" id="Phobius"/>
    </source>
</evidence>
<keyword evidence="4" id="KW-1185">Reference proteome</keyword>
<reference evidence="3" key="1">
    <citation type="submission" date="2022-10" db="EMBL/GenBank/DDBJ databases">
        <title>Description of Fervidibacillus gen. nov. in the family Fervidibacillaceae fam. nov. with two species, Fervidibacillus albus sp. nov., and Fervidibacillus halotolerans sp. nov., isolated from tidal flat sediments.</title>
        <authorList>
            <person name="Kwon K.K."/>
            <person name="Yang S.-H."/>
        </authorList>
    </citation>
    <scope>NUCLEOTIDE SEQUENCE</scope>
    <source>
        <strain evidence="3">JCM 19140</strain>
    </source>
</reference>
<dbReference type="Pfam" id="PF07811">
    <property type="entry name" value="TadE"/>
    <property type="match status" value="1"/>
</dbReference>
<gene>
    <name evidence="3" type="ORF">OEV98_08170</name>
</gene>
<keyword evidence="1" id="KW-0812">Transmembrane</keyword>
<protein>
    <submittedName>
        <fullName evidence="3">Pilus assembly protein</fullName>
    </submittedName>
</protein>
<organism evidence="3 4">
    <name type="scientific">Perspicuibacillus lycopersici</name>
    <dbReference type="NCBI Taxonomy" id="1325689"/>
    <lineage>
        <taxon>Bacteria</taxon>
        <taxon>Bacillati</taxon>
        <taxon>Bacillota</taxon>
        <taxon>Bacilli</taxon>
        <taxon>Bacillales</taxon>
        <taxon>Bacillaceae</taxon>
        <taxon>Perspicuibacillus</taxon>
    </lineage>
</organism>
<accession>A0AAE3ISS5</accession>
<name>A0AAE3ISS5_9BACI</name>